<dbReference type="Proteomes" id="UP001183410">
    <property type="component" value="Unassembled WGS sequence"/>
</dbReference>
<evidence type="ECO:0000313" key="2">
    <source>
        <dbReference type="Proteomes" id="UP001183410"/>
    </source>
</evidence>
<comment type="caution">
    <text evidence="1">The sequence shown here is derived from an EMBL/GenBank/DDBJ whole genome shotgun (WGS) entry which is preliminary data.</text>
</comment>
<protein>
    <submittedName>
        <fullName evidence="1">Uncharacterized protein</fullName>
    </submittedName>
</protein>
<organism evidence="1 2">
    <name type="scientific">Streptomyces chisholmiae</name>
    <dbReference type="NCBI Taxonomy" id="3075540"/>
    <lineage>
        <taxon>Bacteria</taxon>
        <taxon>Bacillati</taxon>
        <taxon>Actinomycetota</taxon>
        <taxon>Actinomycetes</taxon>
        <taxon>Kitasatosporales</taxon>
        <taxon>Streptomycetaceae</taxon>
        <taxon>Streptomyces</taxon>
    </lineage>
</organism>
<proteinExistence type="predicted"/>
<sequence>MSEPVARVVPIWVHRRYRGPMHPMLKTHVNGELVELPGTIAAVRETLPAEERDEFTREAETTPAPELVGVLARWALRGTAADAEDEDVFRRLERGDHGGCVPADDEAAGAA</sequence>
<reference evidence="2" key="1">
    <citation type="submission" date="2023-07" db="EMBL/GenBank/DDBJ databases">
        <title>30 novel species of actinomycetes from the DSMZ collection.</title>
        <authorList>
            <person name="Nouioui I."/>
        </authorList>
    </citation>
    <scope>NUCLEOTIDE SEQUENCE [LARGE SCALE GENOMIC DNA]</scope>
    <source>
        <strain evidence="2">DSM 44915</strain>
    </source>
</reference>
<accession>A0ABU2JZW7</accession>
<gene>
    <name evidence="1" type="ORF">RM844_30150</name>
</gene>
<dbReference type="EMBL" id="JAVREO010000029">
    <property type="protein sequence ID" value="MDT0270543.1"/>
    <property type="molecule type" value="Genomic_DNA"/>
</dbReference>
<keyword evidence="2" id="KW-1185">Reference proteome</keyword>
<dbReference type="RefSeq" id="WP_311670608.1">
    <property type="nucleotide sequence ID" value="NZ_JAVREO010000029.1"/>
</dbReference>
<name>A0ABU2JZW7_9ACTN</name>
<evidence type="ECO:0000313" key="1">
    <source>
        <dbReference type="EMBL" id="MDT0270543.1"/>
    </source>
</evidence>